<dbReference type="SUPFAM" id="SSF52833">
    <property type="entry name" value="Thioredoxin-like"/>
    <property type="match status" value="1"/>
</dbReference>
<evidence type="ECO:0000313" key="2">
    <source>
        <dbReference type="Proteomes" id="UP000219452"/>
    </source>
</evidence>
<dbReference type="InterPro" id="IPR036249">
    <property type="entry name" value="Thioredoxin-like_sf"/>
</dbReference>
<protein>
    <recommendedName>
        <fullName evidence="3">Thioredoxin</fullName>
    </recommendedName>
</protein>
<dbReference type="EMBL" id="OCNH01000001">
    <property type="protein sequence ID" value="SOD80056.1"/>
    <property type="molecule type" value="Genomic_DNA"/>
</dbReference>
<gene>
    <name evidence="1" type="ORF">SAMN06269250_1211</name>
</gene>
<dbReference type="Proteomes" id="UP000219452">
    <property type="component" value="Unassembled WGS sequence"/>
</dbReference>
<reference evidence="2" key="1">
    <citation type="submission" date="2017-09" db="EMBL/GenBank/DDBJ databases">
        <authorList>
            <person name="Varghese N."/>
            <person name="Submissions S."/>
        </authorList>
    </citation>
    <scope>NUCLEOTIDE SEQUENCE [LARGE SCALE GENOMIC DNA]</scope>
    <source>
        <strain evidence="2">DSM 29961</strain>
    </source>
</reference>
<accession>A0A286FAD1</accession>
<evidence type="ECO:0000313" key="1">
    <source>
        <dbReference type="EMBL" id="SOD80056.1"/>
    </source>
</evidence>
<sequence length="113" mass="12624">MLTHSALPKVASQRPVLLVVIPSGVGKRAEVDQVMETIQTGLDPAVQIMRITDTTHPEVVRSFNFSALPAFVLLQQGQELWWHTGQIDSPDIFHELYQQVEIVLHKTTKGLQA</sequence>
<dbReference type="AlphaFoldDB" id="A0A286FAD1"/>
<evidence type="ECO:0008006" key="3">
    <source>
        <dbReference type="Google" id="ProtNLM"/>
    </source>
</evidence>
<name>A0A286FAD1_9BACT</name>
<keyword evidence="2" id="KW-1185">Reference proteome</keyword>
<proteinExistence type="predicted"/>
<dbReference type="OrthoDB" id="964174at2"/>
<organism evidence="1 2">
    <name type="scientific">Spirosoma fluviale</name>
    <dbReference type="NCBI Taxonomy" id="1597977"/>
    <lineage>
        <taxon>Bacteria</taxon>
        <taxon>Pseudomonadati</taxon>
        <taxon>Bacteroidota</taxon>
        <taxon>Cytophagia</taxon>
        <taxon>Cytophagales</taxon>
        <taxon>Cytophagaceae</taxon>
        <taxon>Spirosoma</taxon>
    </lineage>
</organism>
<dbReference type="RefSeq" id="WP_097124876.1">
    <property type="nucleotide sequence ID" value="NZ_OCNH01000001.1"/>
</dbReference>
<dbReference type="Gene3D" id="3.40.30.10">
    <property type="entry name" value="Glutaredoxin"/>
    <property type="match status" value="1"/>
</dbReference>